<gene>
    <name evidence="1" type="ORF">N3K66_005653</name>
</gene>
<comment type="caution">
    <text evidence="1">The sequence shown here is derived from an EMBL/GenBank/DDBJ whole genome shotgun (WGS) entry which is preliminary data.</text>
</comment>
<protein>
    <submittedName>
        <fullName evidence="1">Uncharacterized protein</fullName>
    </submittedName>
</protein>
<evidence type="ECO:0000313" key="1">
    <source>
        <dbReference type="EMBL" id="KAI9899192.1"/>
    </source>
</evidence>
<dbReference type="Proteomes" id="UP001163324">
    <property type="component" value="Chromosome 5"/>
</dbReference>
<accession>A0ACC0V0C7</accession>
<name>A0ACC0V0C7_9HYPO</name>
<organism evidence="1 2">
    <name type="scientific">Trichothecium roseum</name>
    <dbReference type="NCBI Taxonomy" id="47278"/>
    <lineage>
        <taxon>Eukaryota</taxon>
        <taxon>Fungi</taxon>
        <taxon>Dikarya</taxon>
        <taxon>Ascomycota</taxon>
        <taxon>Pezizomycotina</taxon>
        <taxon>Sordariomycetes</taxon>
        <taxon>Hypocreomycetidae</taxon>
        <taxon>Hypocreales</taxon>
        <taxon>Hypocreales incertae sedis</taxon>
        <taxon>Trichothecium</taxon>
    </lineage>
</organism>
<sequence length="316" mass="36440">MSVEPVNSRMVLEHGFWKFGRFYGNWAPDKYLWPIDREECNRLDMMHKTVTLIRGGKTYQYPYTRKARADGQRAKLMDLGAGSGIWSVGCAEADRDVDVMAVDINRIQPQLIPPNMRTVQVDIESSHWEALYKECDLIYMRMMYGAIQDDKWDGIYQRAFEHVAPGGRFEQVEWDWAPQWNEDAPPENSALKRWYNIFSSSMAKCNRTVDVDSKKVTAQLEAAGFVDVEHEAIECETSPWRDGPNRADKYNKARWFNISFDKGVDGMSLWPMIEKASMGLPEVKDLMGEVKAEMCSLKSQAVMTLHIWSGRKPDDE</sequence>
<proteinExistence type="predicted"/>
<reference evidence="1" key="1">
    <citation type="submission" date="2022-10" db="EMBL/GenBank/DDBJ databases">
        <title>Complete Genome of Trichothecium roseum strain YXFP-22015, a Plant Pathogen Isolated from Citrus.</title>
        <authorList>
            <person name="Wang Y."/>
            <person name="Zhu L."/>
        </authorList>
    </citation>
    <scope>NUCLEOTIDE SEQUENCE</scope>
    <source>
        <strain evidence="1">YXFP-22015</strain>
    </source>
</reference>
<dbReference type="EMBL" id="CM047944">
    <property type="protein sequence ID" value="KAI9899192.1"/>
    <property type="molecule type" value="Genomic_DNA"/>
</dbReference>
<keyword evidence="2" id="KW-1185">Reference proteome</keyword>
<evidence type="ECO:0000313" key="2">
    <source>
        <dbReference type="Proteomes" id="UP001163324"/>
    </source>
</evidence>